<evidence type="ECO:0000256" key="1">
    <source>
        <dbReference type="ARBA" id="ARBA00006889"/>
    </source>
</evidence>
<dbReference type="PATRIC" id="fig|85698.19.peg.3927"/>
<evidence type="ECO:0000313" key="4">
    <source>
        <dbReference type="EMBL" id="OMG93643.1"/>
    </source>
</evidence>
<dbReference type="GO" id="GO:0009279">
    <property type="term" value="C:cell outer membrane"/>
    <property type="evidence" value="ECO:0007669"/>
    <property type="project" value="UniProtKB-SubCell"/>
</dbReference>
<dbReference type="InterPro" id="IPR022271">
    <property type="entry name" value="Lipocalin_ApoD"/>
</dbReference>
<dbReference type="AlphaFoldDB" id="A0A0D6FNU8"/>
<keyword evidence="2" id="KW-0472">Membrane</keyword>
<comment type="caution">
    <text evidence="4">The sequence shown here is derived from an EMBL/GenBank/DDBJ whole genome shotgun (WGS) entry which is preliminary data.</text>
</comment>
<dbReference type="OrthoDB" id="9793905at2"/>
<feature type="domain" description="Lipocalin/cytosolic fatty-acid binding" evidence="3">
    <location>
        <begin position="32"/>
        <end position="172"/>
    </location>
</feature>
<dbReference type="RefSeq" id="WP_006386828.1">
    <property type="nucleotide sequence ID" value="NZ_AP028040.1"/>
</dbReference>
<dbReference type="PRINTS" id="PR01171">
    <property type="entry name" value="BCTLIPOCALIN"/>
</dbReference>
<proteinExistence type="inferred from homology"/>
<dbReference type="PANTHER" id="PTHR10612">
    <property type="entry name" value="APOLIPOPROTEIN D"/>
    <property type="match status" value="1"/>
</dbReference>
<evidence type="ECO:0000259" key="3">
    <source>
        <dbReference type="Pfam" id="PF08212"/>
    </source>
</evidence>
<dbReference type="InterPro" id="IPR022272">
    <property type="entry name" value="Lipocalin_CS"/>
</dbReference>
<evidence type="ECO:0000256" key="2">
    <source>
        <dbReference type="PIRNR" id="PIRNR036893"/>
    </source>
</evidence>
<sequence length="173" mass="19154">MRRIATLLLALAAGAAGISYAAPPPMQTVESVDLKRYAGMWYEIANFPMFFQRNCVGDTTAEYTLHPDGTVGVNNRCRTKDGDIDSASGTATVVEGSNNAKLEVSFFKPIKGDYWVIGLDPDYRWAVVGTPDRKYLWILSRSPQLPKEDLDRALAAATAQGYQLDELRYTPQK</sequence>
<keyword evidence="2" id="KW-0732">Signal</keyword>
<comment type="subunit">
    <text evidence="2">Homodimer.</text>
</comment>
<dbReference type="PROSITE" id="PS00213">
    <property type="entry name" value="LIPOCALIN"/>
    <property type="match status" value="1"/>
</dbReference>
<comment type="subcellular location">
    <subcellularLocation>
        <location evidence="2">Cell outer membrane</location>
    </subcellularLocation>
</comment>
<comment type="similarity">
    <text evidence="1 2">Belongs to the calycin superfamily. Lipocalin family.</text>
</comment>
<dbReference type="Proteomes" id="UP000187251">
    <property type="component" value="Unassembled WGS sequence"/>
</dbReference>
<dbReference type="SUPFAM" id="SSF50814">
    <property type="entry name" value="Lipocalins"/>
    <property type="match status" value="1"/>
</dbReference>
<dbReference type="PIRSF" id="PIRSF036893">
    <property type="entry name" value="Lipocalin_ApoD"/>
    <property type="match status" value="1"/>
</dbReference>
<dbReference type="EMBL" id="MJMN01000001">
    <property type="protein sequence ID" value="OMG93643.1"/>
    <property type="molecule type" value="Genomic_DNA"/>
</dbReference>
<feature type="chain" id="PRO_5015023908" description="Outer membrane lipoprotein Blc" evidence="2">
    <location>
        <begin position="22"/>
        <end position="173"/>
    </location>
</feature>
<keyword evidence="2" id="KW-0998">Cell outer membrane</keyword>
<dbReference type="KEGG" id="axx:ERS451415_00463"/>
<dbReference type="InterPro" id="IPR002446">
    <property type="entry name" value="Lipocalin_bac"/>
</dbReference>
<reference evidence="4 5" key="1">
    <citation type="submission" date="2016-09" db="EMBL/GenBank/DDBJ databases">
        <title>Phylogenomics of Achromobacter.</title>
        <authorList>
            <person name="Jeukens J."/>
            <person name="Freschi L."/>
            <person name="Vincent A.T."/>
            <person name="Emond-Rheault J.-G."/>
            <person name="Kukavica-Ibrulj I."/>
            <person name="Charette S.J."/>
            <person name="Levesque R.C."/>
        </authorList>
    </citation>
    <scope>NUCLEOTIDE SEQUENCE [LARGE SCALE GENOMIC DNA]</scope>
    <source>
        <strain evidence="4 5">AUS488</strain>
    </source>
</reference>
<dbReference type="PANTHER" id="PTHR10612:SF34">
    <property type="entry name" value="APOLIPOPROTEIN D"/>
    <property type="match status" value="1"/>
</dbReference>
<comment type="function">
    <text evidence="2">Involved in the storage or transport of lipids necessary for membrane maintenance under stressful conditions. Displays a binding preference for lysophospholipids.</text>
</comment>
<name>A0A0D6FNU8_ALCXX</name>
<feature type="signal peptide" evidence="2">
    <location>
        <begin position="1"/>
        <end position="21"/>
    </location>
</feature>
<organism evidence="4 5">
    <name type="scientific">Alcaligenes xylosoxydans xylosoxydans</name>
    <name type="common">Achromobacter xylosoxidans</name>
    <dbReference type="NCBI Taxonomy" id="85698"/>
    <lineage>
        <taxon>Bacteria</taxon>
        <taxon>Pseudomonadati</taxon>
        <taxon>Pseudomonadota</taxon>
        <taxon>Betaproteobacteria</taxon>
        <taxon>Burkholderiales</taxon>
        <taxon>Alcaligenaceae</taxon>
        <taxon>Achromobacter</taxon>
    </lineage>
</organism>
<evidence type="ECO:0000313" key="5">
    <source>
        <dbReference type="Proteomes" id="UP000187251"/>
    </source>
</evidence>
<dbReference type="Pfam" id="PF08212">
    <property type="entry name" value="Lipocalin_2"/>
    <property type="match status" value="1"/>
</dbReference>
<dbReference type="Gene3D" id="2.40.128.20">
    <property type="match status" value="1"/>
</dbReference>
<dbReference type="GeneID" id="75274093"/>
<dbReference type="InterPro" id="IPR012674">
    <property type="entry name" value="Calycin"/>
</dbReference>
<dbReference type="InterPro" id="IPR000566">
    <property type="entry name" value="Lipocln_cytosolic_FA-bd_dom"/>
</dbReference>
<keyword evidence="2" id="KW-0446">Lipid-binding</keyword>
<dbReference type="GO" id="GO:0006950">
    <property type="term" value="P:response to stress"/>
    <property type="evidence" value="ECO:0007669"/>
    <property type="project" value="UniProtKB-ARBA"/>
</dbReference>
<dbReference type="GO" id="GO:0008289">
    <property type="term" value="F:lipid binding"/>
    <property type="evidence" value="ECO:0007669"/>
    <property type="project" value="UniProtKB-UniRule"/>
</dbReference>
<protein>
    <recommendedName>
        <fullName evidence="2">Outer membrane lipoprotein Blc</fullName>
    </recommendedName>
</protein>
<accession>A0A0D6FNU8</accession>
<dbReference type="CDD" id="cd19438">
    <property type="entry name" value="lipocalin_Blc-like"/>
    <property type="match status" value="1"/>
</dbReference>
<keyword evidence="2" id="KW-0449">Lipoprotein</keyword>
<dbReference type="eggNOG" id="COG3040">
    <property type="taxonomic scope" value="Bacteria"/>
</dbReference>
<gene>
    <name evidence="4" type="ORF">BIZ92_04790</name>
</gene>
<dbReference type="InterPro" id="IPR047202">
    <property type="entry name" value="Lipocalin_Blc-like_dom"/>
</dbReference>